<keyword evidence="6" id="KW-1185">Reference proteome</keyword>
<dbReference type="InterPro" id="IPR018060">
    <property type="entry name" value="HTH_AraC"/>
</dbReference>
<dbReference type="InterPro" id="IPR002818">
    <property type="entry name" value="DJ-1/PfpI"/>
</dbReference>
<dbReference type="Pfam" id="PF01965">
    <property type="entry name" value="DJ-1_PfpI"/>
    <property type="match status" value="1"/>
</dbReference>
<dbReference type="Proteomes" id="UP000266273">
    <property type="component" value="Unassembled WGS sequence"/>
</dbReference>
<dbReference type="InterPro" id="IPR009057">
    <property type="entry name" value="Homeodomain-like_sf"/>
</dbReference>
<keyword evidence="1" id="KW-0805">Transcription regulation</keyword>
<gene>
    <name evidence="5" type="ORF">BXY53_2239</name>
</gene>
<evidence type="ECO:0000259" key="4">
    <source>
        <dbReference type="PROSITE" id="PS01124"/>
    </source>
</evidence>
<dbReference type="SUPFAM" id="SSF46689">
    <property type="entry name" value="Homeodomain-like"/>
    <property type="match status" value="2"/>
</dbReference>
<keyword evidence="2" id="KW-0238">DNA-binding</keyword>
<proteinExistence type="predicted"/>
<dbReference type="PROSITE" id="PS00041">
    <property type="entry name" value="HTH_ARAC_FAMILY_1"/>
    <property type="match status" value="1"/>
</dbReference>
<sequence length="339" mass="37853">MTIIQRPIHVSLAGLSGALSTPITGLYESLHAFPLLRGLFDDIPSESPFDVDIVAARKTKTMTASGLPLSIHRTIDELNETDIVIVPSMLCPEGYEWRTGDHPELVAWMRDMHANGALLCSACSGALVLAETGLLDGRCATIHWAFAPTFERNFPSIKLCVEEVLVTAGDRSELVMSGASASWTDLLLYLVARFTKPSTARALAKFMLMQWHTEGQAPFLPFCPPSRHGDSMVLSSQQWLLGNYSVGRPVEAMTRMAGVSGRTLERRFKQATGYKPIEYVARIRVEEGKRRLEQSDAPIEQISWEVGYEDAAAFRRLFKRITRLTPSEYRKRFQAPKLH</sequence>
<evidence type="ECO:0000256" key="3">
    <source>
        <dbReference type="ARBA" id="ARBA00023163"/>
    </source>
</evidence>
<protein>
    <submittedName>
        <fullName evidence="5">AraC family transcriptional regulator with amidase-like domain</fullName>
    </submittedName>
</protein>
<dbReference type="InterPro" id="IPR018062">
    <property type="entry name" value="HTH_AraC-typ_CS"/>
</dbReference>
<organism evidence="5 6">
    <name type="scientific">Dichotomicrobium thermohalophilum</name>
    <dbReference type="NCBI Taxonomy" id="933063"/>
    <lineage>
        <taxon>Bacteria</taxon>
        <taxon>Pseudomonadati</taxon>
        <taxon>Pseudomonadota</taxon>
        <taxon>Alphaproteobacteria</taxon>
        <taxon>Hyphomicrobiales</taxon>
        <taxon>Hyphomicrobiaceae</taxon>
        <taxon>Dichotomicrobium</taxon>
    </lineage>
</organism>
<dbReference type="PROSITE" id="PS01124">
    <property type="entry name" value="HTH_ARAC_FAMILY_2"/>
    <property type="match status" value="1"/>
</dbReference>
<name>A0A397PDU6_9HYPH</name>
<dbReference type="EMBL" id="QXDF01000002">
    <property type="protein sequence ID" value="RIA47676.1"/>
    <property type="molecule type" value="Genomic_DNA"/>
</dbReference>
<dbReference type="PANTHER" id="PTHR43130">
    <property type="entry name" value="ARAC-FAMILY TRANSCRIPTIONAL REGULATOR"/>
    <property type="match status" value="1"/>
</dbReference>
<dbReference type="CDD" id="cd03138">
    <property type="entry name" value="GATase1_AraC_2"/>
    <property type="match status" value="1"/>
</dbReference>
<dbReference type="SUPFAM" id="SSF52317">
    <property type="entry name" value="Class I glutamine amidotransferase-like"/>
    <property type="match status" value="1"/>
</dbReference>
<dbReference type="Gene3D" id="3.40.50.880">
    <property type="match status" value="1"/>
</dbReference>
<dbReference type="InterPro" id="IPR029062">
    <property type="entry name" value="Class_I_gatase-like"/>
</dbReference>
<dbReference type="InterPro" id="IPR020449">
    <property type="entry name" value="Tscrpt_reg_AraC-type_HTH"/>
</dbReference>
<keyword evidence="3" id="KW-0804">Transcription</keyword>
<evidence type="ECO:0000313" key="6">
    <source>
        <dbReference type="Proteomes" id="UP000266273"/>
    </source>
</evidence>
<reference evidence="5 6" key="1">
    <citation type="submission" date="2018-08" db="EMBL/GenBank/DDBJ databases">
        <title>Genomic Encyclopedia of Archaeal and Bacterial Type Strains, Phase II (KMG-II): from individual species to whole genera.</title>
        <authorList>
            <person name="Goeker M."/>
        </authorList>
    </citation>
    <scope>NUCLEOTIDE SEQUENCE [LARGE SCALE GENOMIC DNA]</scope>
    <source>
        <strain evidence="5 6">DSM 5002</strain>
    </source>
</reference>
<dbReference type="Pfam" id="PF12833">
    <property type="entry name" value="HTH_18"/>
    <property type="match status" value="1"/>
</dbReference>
<accession>A0A397PDU6</accession>
<dbReference type="Gene3D" id="1.10.10.60">
    <property type="entry name" value="Homeodomain-like"/>
    <property type="match status" value="1"/>
</dbReference>
<dbReference type="GO" id="GO:0003700">
    <property type="term" value="F:DNA-binding transcription factor activity"/>
    <property type="evidence" value="ECO:0007669"/>
    <property type="project" value="InterPro"/>
</dbReference>
<dbReference type="SMART" id="SM00342">
    <property type="entry name" value="HTH_ARAC"/>
    <property type="match status" value="1"/>
</dbReference>
<dbReference type="OrthoDB" id="9793422at2"/>
<dbReference type="AlphaFoldDB" id="A0A397PDU6"/>
<comment type="caution">
    <text evidence="5">The sequence shown here is derived from an EMBL/GenBank/DDBJ whole genome shotgun (WGS) entry which is preliminary data.</text>
</comment>
<dbReference type="PANTHER" id="PTHR43130:SF11">
    <property type="entry name" value="TRANSCRIPTIONAL REGULATORY PROTEIN"/>
    <property type="match status" value="1"/>
</dbReference>
<evidence type="ECO:0000256" key="2">
    <source>
        <dbReference type="ARBA" id="ARBA00023125"/>
    </source>
</evidence>
<dbReference type="InterPro" id="IPR052158">
    <property type="entry name" value="INH-QAR"/>
</dbReference>
<feature type="domain" description="HTH araC/xylS-type" evidence="4">
    <location>
        <begin position="234"/>
        <end position="332"/>
    </location>
</feature>
<evidence type="ECO:0000313" key="5">
    <source>
        <dbReference type="EMBL" id="RIA47676.1"/>
    </source>
</evidence>
<evidence type="ECO:0000256" key="1">
    <source>
        <dbReference type="ARBA" id="ARBA00023015"/>
    </source>
</evidence>
<dbReference type="PRINTS" id="PR00032">
    <property type="entry name" value="HTHARAC"/>
</dbReference>
<dbReference type="RefSeq" id="WP_119062043.1">
    <property type="nucleotide sequence ID" value="NZ_QXDF01000002.1"/>
</dbReference>
<dbReference type="GO" id="GO:0043565">
    <property type="term" value="F:sequence-specific DNA binding"/>
    <property type="evidence" value="ECO:0007669"/>
    <property type="project" value="InterPro"/>
</dbReference>